<reference evidence="1" key="2">
    <citation type="submission" date="2020-09" db="EMBL/GenBank/DDBJ databases">
        <authorList>
            <person name="Sun Q."/>
            <person name="Ohkuma M."/>
        </authorList>
    </citation>
    <scope>NUCLEOTIDE SEQUENCE</scope>
    <source>
        <strain evidence="1">JCM 4391</strain>
    </source>
</reference>
<sequence length="99" mass="11172">MQVAVVKREVAPIGVASIRLCRRPAARLRHPPHHRRPAHFAACRIRCKPGSSRSEPKLTDRVRRVDVEAVPGDIEWRDRRRENASHAATIRGSAATDRV</sequence>
<evidence type="ECO:0000313" key="1">
    <source>
        <dbReference type="EMBL" id="GGU24706.1"/>
    </source>
</evidence>
<organism evidence="1 2">
    <name type="scientific">Streptomyces lavendofoliae</name>
    <dbReference type="NCBI Taxonomy" id="67314"/>
    <lineage>
        <taxon>Bacteria</taxon>
        <taxon>Bacillati</taxon>
        <taxon>Actinomycetota</taxon>
        <taxon>Actinomycetes</taxon>
        <taxon>Kitasatosporales</taxon>
        <taxon>Streptomycetaceae</taxon>
        <taxon>Streptomyces</taxon>
    </lineage>
</organism>
<proteinExistence type="predicted"/>
<accession>A0A918HTK2</accession>
<reference evidence="1" key="1">
    <citation type="journal article" date="2014" name="Int. J. Syst. Evol. Microbiol.">
        <title>Complete genome sequence of Corynebacterium casei LMG S-19264T (=DSM 44701T), isolated from a smear-ripened cheese.</title>
        <authorList>
            <consortium name="US DOE Joint Genome Institute (JGI-PGF)"/>
            <person name="Walter F."/>
            <person name="Albersmeier A."/>
            <person name="Kalinowski J."/>
            <person name="Ruckert C."/>
        </authorList>
    </citation>
    <scope>NUCLEOTIDE SEQUENCE</scope>
    <source>
        <strain evidence="1">JCM 4391</strain>
    </source>
</reference>
<name>A0A918HTK2_9ACTN</name>
<evidence type="ECO:0000313" key="2">
    <source>
        <dbReference type="Proteomes" id="UP000636661"/>
    </source>
</evidence>
<dbReference type="Proteomes" id="UP000636661">
    <property type="component" value="Unassembled WGS sequence"/>
</dbReference>
<gene>
    <name evidence="1" type="ORF">GCM10010274_09150</name>
</gene>
<dbReference type="EMBL" id="BMTP01000002">
    <property type="protein sequence ID" value="GGU24706.1"/>
    <property type="molecule type" value="Genomic_DNA"/>
</dbReference>
<comment type="caution">
    <text evidence="1">The sequence shown here is derived from an EMBL/GenBank/DDBJ whole genome shotgun (WGS) entry which is preliminary data.</text>
</comment>
<dbReference type="AlphaFoldDB" id="A0A918HTK2"/>
<keyword evidence="2" id="KW-1185">Reference proteome</keyword>
<protein>
    <submittedName>
        <fullName evidence="1">Uncharacterized protein</fullName>
    </submittedName>
</protein>